<reference evidence="1 2" key="1">
    <citation type="journal article" date="2014" name="Curr. Biol.">
        <title>The genome of the clonal raider ant Cerapachys biroi.</title>
        <authorList>
            <person name="Oxley P.R."/>
            <person name="Ji L."/>
            <person name="Fetter-Pruneda I."/>
            <person name="McKenzie S.K."/>
            <person name="Li C."/>
            <person name="Hu H."/>
            <person name="Zhang G."/>
            <person name="Kronauer D.J."/>
        </authorList>
    </citation>
    <scope>NUCLEOTIDE SEQUENCE [LARGE SCALE GENOMIC DNA]</scope>
</reference>
<gene>
    <name evidence="1" type="ORF">X777_00041</name>
</gene>
<dbReference type="AlphaFoldDB" id="A0A026VS21"/>
<organism evidence="1 2">
    <name type="scientific">Ooceraea biroi</name>
    <name type="common">Clonal raider ant</name>
    <name type="synonym">Cerapachys biroi</name>
    <dbReference type="NCBI Taxonomy" id="2015173"/>
    <lineage>
        <taxon>Eukaryota</taxon>
        <taxon>Metazoa</taxon>
        <taxon>Ecdysozoa</taxon>
        <taxon>Arthropoda</taxon>
        <taxon>Hexapoda</taxon>
        <taxon>Insecta</taxon>
        <taxon>Pterygota</taxon>
        <taxon>Neoptera</taxon>
        <taxon>Endopterygota</taxon>
        <taxon>Hymenoptera</taxon>
        <taxon>Apocrita</taxon>
        <taxon>Aculeata</taxon>
        <taxon>Formicoidea</taxon>
        <taxon>Formicidae</taxon>
        <taxon>Dorylinae</taxon>
        <taxon>Ooceraea</taxon>
    </lineage>
</organism>
<evidence type="ECO:0000313" key="1">
    <source>
        <dbReference type="EMBL" id="EZA46553.1"/>
    </source>
</evidence>
<keyword evidence="2" id="KW-1185">Reference proteome</keyword>
<proteinExistence type="predicted"/>
<dbReference type="EMBL" id="KK110600">
    <property type="protein sequence ID" value="EZA46553.1"/>
    <property type="molecule type" value="Genomic_DNA"/>
</dbReference>
<sequence length="32" mass="4039">MDRRKTRCRWYCGTRIGSRDPRFGKRNRRYCS</sequence>
<protein>
    <submittedName>
        <fullName evidence="1">Uncharacterized protein</fullName>
    </submittedName>
</protein>
<dbReference type="Proteomes" id="UP000053097">
    <property type="component" value="Unassembled WGS sequence"/>
</dbReference>
<accession>A0A026VS21</accession>
<evidence type="ECO:0000313" key="2">
    <source>
        <dbReference type="Proteomes" id="UP000053097"/>
    </source>
</evidence>
<name>A0A026VS21_OOCBI</name>